<evidence type="ECO:0000256" key="8">
    <source>
        <dbReference type="ARBA" id="ARBA00022764"/>
    </source>
</evidence>
<protein>
    <recommendedName>
        <fullName evidence="14">SoxAX cytochrome complex subunit A</fullName>
        <ecNumber evidence="14">2.8.5.2</ecNumber>
    </recommendedName>
    <alternativeName>
        <fullName evidence="14">Protein SoxA</fullName>
    </alternativeName>
    <alternativeName>
        <fullName evidence="14">Sulfur oxidizing protein A</fullName>
    </alternativeName>
    <alternativeName>
        <fullName evidence="14">Thiosulfate-oxidizing multienzyme system protein SoxA</fullName>
    </alternativeName>
</protein>
<feature type="binding site" evidence="16">
    <location>
        <position position="225"/>
    </location>
    <ligand>
        <name>substrate</name>
    </ligand>
</feature>
<evidence type="ECO:0000256" key="12">
    <source>
        <dbReference type="ARBA" id="ARBA00048077"/>
    </source>
</evidence>
<keyword evidence="6 14" id="KW-0479">Metal-binding</keyword>
<dbReference type="NCBIfam" id="TIGR04484">
    <property type="entry name" value="thiosulf_SoxA"/>
    <property type="match status" value="1"/>
</dbReference>
<sequence>MPLSRVTWASLLGLVVAGSAVAQSTSDEIAKYRAMLADGNPAELVEGQGEVLWTSKRGPKQATLEACDLGKGPGVIAGAYAELPRYFKDTGKVMDAEARLVHCMVTLQGIERADIVRKPFSEQGERATDMEALAAYVSAASRDVKINLPQQHAEEKAAYARGKQAFFYRAGPHDFSCASCHSKNDQRIRLQDLPNLQQAAAARGAFASWPAYRVSQGAVRTMQWRMADCFRQQRFPQLEYNSQAAIDLITYLGVNAKGGVMAAPGLKR</sequence>
<evidence type="ECO:0000256" key="13">
    <source>
        <dbReference type="ARBA" id="ARBA00048423"/>
    </source>
</evidence>
<evidence type="ECO:0000256" key="1">
    <source>
        <dbReference type="ARBA" id="ARBA00004418"/>
    </source>
</evidence>
<dbReference type="PROSITE" id="PS51007">
    <property type="entry name" value="CYTC"/>
    <property type="match status" value="1"/>
</dbReference>
<dbReference type="InterPro" id="IPR025710">
    <property type="entry name" value="SoxA"/>
</dbReference>
<comment type="cofactor">
    <cofactor evidence="16">
        <name>heme</name>
        <dbReference type="ChEBI" id="CHEBI:30413"/>
    </cofactor>
    <text evidence="16">Binds 2 heme groups per subunit.</text>
</comment>
<comment type="catalytic activity">
    <reaction evidence="12 14">
        <text>L-cysteinyl-[SoxY protein] + thiosulfate + 2 Fe(III)-[cytochrome c] = S-sulfosulfanyl-L-cysteinyl-[SoxY protein] + 2 Fe(II)-[cytochrome c] + 2 H(+)</text>
        <dbReference type="Rhea" id="RHEA:56720"/>
        <dbReference type="Rhea" id="RHEA-COMP:10350"/>
        <dbReference type="Rhea" id="RHEA-COMP:14328"/>
        <dbReference type="Rhea" id="RHEA-COMP:14399"/>
        <dbReference type="Rhea" id="RHEA-COMP:14691"/>
        <dbReference type="ChEBI" id="CHEBI:15378"/>
        <dbReference type="ChEBI" id="CHEBI:29033"/>
        <dbReference type="ChEBI" id="CHEBI:29034"/>
        <dbReference type="ChEBI" id="CHEBI:29950"/>
        <dbReference type="ChEBI" id="CHEBI:33542"/>
        <dbReference type="ChEBI" id="CHEBI:139321"/>
        <dbReference type="EC" id="2.8.5.2"/>
    </reaction>
</comment>
<feature type="chain" id="PRO_5025614806" description="SoxAX cytochrome complex subunit A" evidence="18">
    <location>
        <begin position="23"/>
        <end position="268"/>
    </location>
</feature>
<evidence type="ECO:0000256" key="4">
    <source>
        <dbReference type="ARBA" id="ARBA00022617"/>
    </source>
</evidence>
<comment type="similarity">
    <text evidence="11 14">Belongs to the SoxA family.</text>
</comment>
<dbReference type="GO" id="GO:0042597">
    <property type="term" value="C:periplasmic space"/>
    <property type="evidence" value="ECO:0007669"/>
    <property type="project" value="UniProtKB-SubCell"/>
</dbReference>
<dbReference type="GO" id="GO:0046872">
    <property type="term" value="F:metal ion binding"/>
    <property type="evidence" value="ECO:0007669"/>
    <property type="project" value="UniProtKB-KW"/>
</dbReference>
<dbReference type="EC" id="2.8.5.2" evidence="14"/>
<feature type="binding site" description="axial binding residue" evidence="17">
    <location>
        <position position="103"/>
    </location>
    <ligand>
        <name>heme c</name>
        <dbReference type="ChEBI" id="CHEBI:61717"/>
        <label>1</label>
    </ligand>
    <ligandPart>
        <name>Fe</name>
        <dbReference type="ChEBI" id="CHEBI:18248"/>
    </ligandPart>
</feature>
<reference evidence="20 21" key="1">
    <citation type="submission" date="2019-10" db="EMBL/GenBank/DDBJ databases">
        <title>Two novel species isolated from a subtropical stream in China.</title>
        <authorList>
            <person name="Lu H."/>
        </authorList>
    </citation>
    <scope>NUCLEOTIDE SEQUENCE [LARGE SCALE GENOMIC DNA]</scope>
    <source>
        <strain evidence="20 21">FT29W</strain>
    </source>
</reference>
<dbReference type="GO" id="GO:0019417">
    <property type="term" value="P:sulfur oxidation"/>
    <property type="evidence" value="ECO:0007669"/>
    <property type="project" value="InterPro"/>
</dbReference>
<comment type="subcellular location">
    <subcellularLocation>
        <location evidence="1 14">Periplasm</location>
    </subcellularLocation>
</comment>
<dbReference type="EMBL" id="WHUG01000003">
    <property type="protein sequence ID" value="MQA38529.1"/>
    <property type="molecule type" value="Genomic_DNA"/>
</dbReference>
<dbReference type="RefSeq" id="WP_152837885.1">
    <property type="nucleotide sequence ID" value="NZ_WHUG01000003.1"/>
</dbReference>
<feature type="binding site" description="covalent" evidence="16">
    <location>
        <position position="180"/>
    </location>
    <ligand>
        <name>heme c</name>
        <dbReference type="ChEBI" id="CHEBI:61717"/>
        <label>2</label>
    </ligand>
</feature>
<dbReference type="GO" id="GO:0070069">
    <property type="term" value="C:cytochrome complex"/>
    <property type="evidence" value="ECO:0007669"/>
    <property type="project" value="InterPro"/>
</dbReference>
<keyword evidence="9 14" id="KW-0249">Electron transport</keyword>
<feature type="active site" description="Cysteine persulfide intermediate" evidence="15">
    <location>
        <position position="229"/>
    </location>
</feature>
<dbReference type="GO" id="GO:0016669">
    <property type="term" value="F:oxidoreductase activity, acting on a sulfur group of donors, cytochrome as acceptor"/>
    <property type="evidence" value="ECO:0007669"/>
    <property type="project" value="InterPro"/>
</dbReference>
<dbReference type="GO" id="GO:0009055">
    <property type="term" value="F:electron transfer activity"/>
    <property type="evidence" value="ECO:0007669"/>
    <property type="project" value="InterPro"/>
</dbReference>
<keyword evidence="5 14" id="KW-0808">Transferase</keyword>
<dbReference type="InterPro" id="IPR036909">
    <property type="entry name" value="Cyt_c-like_dom_sf"/>
</dbReference>
<keyword evidence="3 14" id="KW-0813">Transport</keyword>
<keyword evidence="10 14" id="KW-0408">Iron</keyword>
<feature type="binding site" description="covalent" evidence="16">
    <location>
        <position position="177"/>
    </location>
    <ligand>
        <name>heme c</name>
        <dbReference type="ChEBI" id="CHEBI:61717"/>
        <label>2</label>
    </ligand>
</feature>
<name>A0A6A7N0H0_9BURK</name>
<evidence type="ECO:0000256" key="5">
    <source>
        <dbReference type="ARBA" id="ARBA00022679"/>
    </source>
</evidence>
<evidence type="ECO:0000256" key="18">
    <source>
        <dbReference type="SAM" id="SignalP"/>
    </source>
</evidence>
<evidence type="ECO:0000256" key="9">
    <source>
        <dbReference type="ARBA" id="ARBA00022982"/>
    </source>
</evidence>
<dbReference type="Proteomes" id="UP000440498">
    <property type="component" value="Unassembled WGS sequence"/>
</dbReference>
<evidence type="ECO:0000256" key="15">
    <source>
        <dbReference type="PIRSR" id="PIRSR038455-1"/>
    </source>
</evidence>
<dbReference type="AlphaFoldDB" id="A0A6A7N0H0"/>
<evidence type="ECO:0000256" key="14">
    <source>
        <dbReference type="PIRNR" id="PIRNR038455"/>
    </source>
</evidence>
<dbReference type="PIRSF" id="PIRSF038455">
    <property type="entry name" value="SoxA"/>
    <property type="match status" value="1"/>
</dbReference>
<evidence type="ECO:0000256" key="17">
    <source>
        <dbReference type="PIRSR" id="PIRSR038455-3"/>
    </source>
</evidence>
<evidence type="ECO:0000313" key="20">
    <source>
        <dbReference type="EMBL" id="MQA38529.1"/>
    </source>
</evidence>
<evidence type="ECO:0000256" key="10">
    <source>
        <dbReference type="ARBA" id="ARBA00023004"/>
    </source>
</evidence>
<gene>
    <name evidence="20" type="primary">soxA</name>
    <name evidence="20" type="ORF">GEV02_10240</name>
</gene>
<evidence type="ECO:0000256" key="3">
    <source>
        <dbReference type="ARBA" id="ARBA00022448"/>
    </source>
</evidence>
<dbReference type="Gene3D" id="1.10.760.10">
    <property type="entry name" value="Cytochrome c-like domain"/>
    <property type="match status" value="2"/>
</dbReference>
<feature type="binding site" description="axial binding residue" evidence="17">
    <location>
        <position position="181"/>
    </location>
    <ligand>
        <name>heme c</name>
        <dbReference type="ChEBI" id="CHEBI:61717"/>
        <label>2</label>
    </ligand>
    <ligandPart>
        <name>Fe</name>
        <dbReference type="ChEBI" id="CHEBI:18248"/>
    </ligandPart>
</feature>
<keyword evidence="4 14" id="KW-0349">Heme</keyword>
<evidence type="ECO:0000256" key="7">
    <source>
        <dbReference type="ARBA" id="ARBA00022729"/>
    </source>
</evidence>
<dbReference type="Pfam" id="PF21342">
    <property type="entry name" value="SoxA-TsdA_cyt-c"/>
    <property type="match status" value="2"/>
</dbReference>
<proteinExistence type="inferred from homology"/>
<keyword evidence="8 14" id="KW-0574">Periplasm</keyword>
<comment type="catalytic activity">
    <reaction evidence="13 14">
        <text>S-sulfanyl-L-cysteinyl-[SoxY protein] + thiosulfate + 2 Fe(III)-[cytochrome c] = S-(2-sulfodisulfanyl)-L-cysteinyl-[SoxY protein] + 2 Fe(II)-[cytochrome c] + 2 H(+)</text>
        <dbReference type="Rhea" id="RHEA:51224"/>
        <dbReference type="Rhea" id="RHEA-COMP:10350"/>
        <dbReference type="Rhea" id="RHEA-COMP:14399"/>
        <dbReference type="Rhea" id="RHEA-COMP:14689"/>
        <dbReference type="Rhea" id="RHEA-COMP:14690"/>
        <dbReference type="ChEBI" id="CHEBI:15378"/>
        <dbReference type="ChEBI" id="CHEBI:29033"/>
        <dbReference type="ChEBI" id="CHEBI:29034"/>
        <dbReference type="ChEBI" id="CHEBI:33542"/>
        <dbReference type="ChEBI" id="CHEBI:61963"/>
        <dbReference type="ChEBI" id="CHEBI:140664"/>
        <dbReference type="EC" id="2.8.5.2"/>
    </reaction>
</comment>
<dbReference type="InterPro" id="IPR009056">
    <property type="entry name" value="Cyt_c-like_dom"/>
</dbReference>
<dbReference type="GO" id="GO:0016740">
    <property type="term" value="F:transferase activity"/>
    <property type="evidence" value="ECO:0007669"/>
    <property type="project" value="UniProtKB-KW"/>
</dbReference>
<evidence type="ECO:0000256" key="16">
    <source>
        <dbReference type="PIRSR" id="PIRSR038455-2"/>
    </source>
</evidence>
<feature type="domain" description="Cytochrome c" evidence="19">
    <location>
        <begin position="157"/>
        <end position="268"/>
    </location>
</feature>
<feature type="binding site" description="covalent" evidence="16">
    <location>
        <position position="67"/>
    </location>
    <ligand>
        <name>heme c</name>
        <dbReference type="ChEBI" id="CHEBI:61717"/>
        <label>1</label>
    </ligand>
</feature>
<evidence type="ECO:0000256" key="11">
    <source>
        <dbReference type="ARBA" id="ARBA00025746"/>
    </source>
</evidence>
<evidence type="ECO:0000256" key="6">
    <source>
        <dbReference type="ARBA" id="ARBA00022723"/>
    </source>
</evidence>
<dbReference type="SUPFAM" id="SSF46626">
    <property type="entry name" value="Cytochrome c"/>
    <property type="match status" value="2"/>
</dbReference>
<evidence type="ECO:0000313" key="21">
    <source>
        <dbReference type="Proteomes" id="UP000440498"/>
    </source>
</evidence>
<keyword evidence="21" id="KW-1185">Reference proteome</keyword>
<comment type="subunit">
    <text evidence="2 14">Heterodimer of SoxA and SoxX.</text>
</comment>
<organism evidence="20 21">
    <name type="scientific">Rugamonas aquatica</name>
    <dbReference type="NCBI Taxonomy" id="2743357"/>
    <lineage>
        <taxon>Bacteria</taxon>
        <taxon>Pseudomonadati</taxon>
        <taxon>Pseudomonadota</taxon>
        <taxon>Betaproteobacteria</taxon>
        <taxon>Burkholderiales</taxon>
        <taxon>Oxalobacteraceae</taxon>
        <taxon>Telluria group</taxon>
        <taxon>Rugamonas</taxon>
    </lineage>
</organism>
<evidence type="ECO:0000259" key="19">
    <source>
        <dbReference type="PROSITE" id="PS51007"/>
    </source>
</evidence>
<feature type="signal peptide" evidence="18">
    <location>
        <begin position="1"/>
        <end position="22"/>
    </location>
</feature>
<evidence type="ECO:0000256" key="2">
    <source>
        <dbReference type="ARBA" id="ARBA00011530"/>
    </source>
</evidence>
<keyword evidence="7 18" id="KW-0732">Signal</keyword>
<dbReference type="GO" id="GO:0020037">
    <property type="term" value="F:heme binding"/>
    <property type="evidence" value="ECO:0007669"/>
    <property type="project" value="InterPro"/>
</dbReference>
<accession>A0A6A7N0H0</accession>
<feature type="binding site" description="axial binding residue" evidence="17">
    <location>
        <position position="229"/>
    </location>
    <ligand>
        <name>heme c</name>
        <dbReference type="ChEBI" id="CHEBI:61717"/>
        <label>2</label>
    </ligand>
    <ligandPart>
        <name>Fe</name>
        <dbReference type="ChEBI" id="CHEBI:18248"/>
    </ligandPart>
</feature>
<comment type="caution">
    <text evidence="20">The sequence shown here is derived from an EMBL/GenBank/DDBJ whole genome shotgun (WGS) entry which is preliminary data.</text>
</comment>